<evidence type="ECO:0000256" key="3">
    <source>
        <dbReference type="SAM" id="MobiDB-lite"/>
    </source>
</evidence>
<evidence type="ECO:0000313" key="4">
    <source>
        <dbReference type="EMBL" id="OTA03826.1"/>
    </source>
</evidence>
<accession>A0A2H2ZNY6</accession>
<organism evidence="4 5">
    <name type="scientific">Trichoderma parareesei</name>
    <name type="common">Filamentous fungus</name>
    <dbReference type="NCBI Taxonomy" id="858221"/>
    <lineage>
        <taxon>Eukaryota</taxon>
        <taxon>Fungi</taxon>
        <taxon>Dikarya</taxon>
        <taxon>Ascomycota</taxon>
        <taxon>Pezizomycotina</taxon>
        <taxon>Sordariomycetes</taxon>
        <taxon>Hypocreomycetidae</taxon>
        <taxon>Hypocreales</taxon>
        <taxon>Hypocreaceae</taxon>
        <taxon>Trichoderma</taxon>
    </lineage>
</organism>
<gene>
    <name evidence="4" type="ORF">A9Z42_0043600</name>
</gene>
<dbReference type="Gene3D" id="1.25.40.20">
    <property type="entry name" value="Ankyrin repeat-containing domain"/>
    <property type="match status" value="2"/>
</dbReference>
<dbReference type="PANTHER" id="PTHR24189">
    <property type="entry name" value="MYOTROPHIN"/>
    <property type="match status" value="1"/>
</dbReference>
<keyword evidence="2" id="KW-0040">ANK repeat</keyword>
<name>A0A2H2ZNY6_TRIPA</name>
<sequence>MSSQLCERQQTDTTKVPGEDTNASHCAVSHRRVTTTHLIQATPGVVFEVADRRRRDAVYSARRGPNDGSVGQIIALLGRGGADVNFHDYAGVTPLYAAASRPIFYHWPNFLAVEAPLAHGANPFLYKENHNHWSIFHQLLRQAPDISEVVRPRKAVLRKLIQLGVDFDTRSCTRLGNTGLDYNSDGTPLFFAAAVAQDPECFEILLKAGARLDTVVLNREKFEMTEQSFLSGVFRYMWAGEVIALLLDYGSGLEDVNGEESTLQFACRFPGKGRDPALLDFLLEHATDKNVSLAYLEKLIAEYRCRYRHSEDAVADHYNAEISRLQNFRAWAFPEDLM</sequence>
<protein>
    <submittedName>
        <fullName evidence="4">Uncharacterized protein</fullName>
    </submittedName>
</protein>
<dbReference type="OrthoDB" id="4881102at2759"/>
<reference evidence="4 5" key="1">
    <citation type="journal article" date="2015" name="Genome Announc.">
        <title>Genome sequence and annotation of Trichoderma parareesei, the ancestor of the cellulase producer Trichoderma reesei.</title>
        <authorList>
            <person name="Yang D."/>
            <person name="Pomraning K."/>
            <person name="Kopchinskiy A."/>
            <person name="Karimi Aghcheh R."/>
            <person name="Atanasova L."/>
            <person name="Chenthamara K."/>
            <person name="Baker S.E."/>
            <person name="Zhang R."/>
            <person name="Shen Q."/>
            <person name="Freitag M."/>
            <person name="Kubicek C.P."/>
            <person name="Druzhinina I.S."/>
        </authorList>
    </citation>
    <scope>NUCLEOTIDE SEQUENCE [LARGE SCALE GENOMIC DNA]</scope>
    <source>
        <strain evidence="4 5">CBS 125925</strain>
    </source>
</reference>
<feature type="region of interest" description="Disordered" evidence="3">
    <location>
        <begin position="1"/>
        <end position="23"/>
    </location>
</feature>
<evidence type="ECO:0000256" key="2">
    <source>
        <dbReference type="ARBA" id="ARBA00023043"/>
    </source>
</evidence>
<dbReference type="SUPFAM" id="SSF48403">
    <property type="entry name" value="Ankyrin repeat"/>
    <property type="match status" value="1"/>
</dbReference>
<keyword evidence="5" id="KW-1185">Reference proteome</keyword>
<evidence type="ECO:0000256" key="1">
    <source>
        <dbReference type="ARBA" id="ARBA00022737"/>
    </source>
</evidence>
<comment type="caution">
    <text evidence="4">The sequence shown here is derived from an EMBL/GenBank/DDBJ whole genome shotgun (WGS) entry which is preliminary data.</text>
</comment>
<proteinExistence type="predicted"/>
<dbReference type="Proteomes" id="UP000219286">
    <property type="component" value="Unassembled WGS sequence"/>
</dbReference>
<evidence type="ECO:0000313" key="5">
    <source>
        <dbReference type="Proteomes" id="UP000219286"/>
    </source>
</evidence>
<dbReference type="InterPro" id="IPR050745">
    <property type="entry name" value="Multifunctional_regulatory"/>
</dbReference>
<feature type="compositionally biased region" description="Polar residues" evidence="3">
    <location>
        <begin position="1"/>
        <end position="14"/>
    </location>
</feature>
<dbReference type="InterPro" id="IPR036770">
    <property type="entry name" value="Ankyrin_rpt-contain_sf"/>
</dbReference>
<keyword evidence="1" id="KW-0677">Repeat</keyword>
<dbReference type="AlphaFoldDB" id="A0A2H2ZNY6"/>
<dbReference type="EMBL" id="LFMI01000451">
    <property type="protein sequence ID" value="OTA03826.1"/>
    <property type="molecule type" value="Genomic_DNA"/>
</dbReference>
<dbReference type="PANTHER" id="PTHR24189:SF50">
    <property type="entry name" value="ANKYRIN REPEAT AND SOCS BOX PROTEIN 2"/>
    <property type="match status" value="1"/>
</dbReference>